<evidence type="ECO:0000259" key="13">
    <source>
        <dbReference type="SMART" id="SM00477"/>
    </source>
</evidence>
<dbReference type="RefSeq" id="WP_002692979.1">
    <property type="nucleotide sequence ID" value="NZ_AAWS01000001.1"/>
</dbReference>
<accession>A1ZCP7</accession>
<evidence type="ECO:0000256" key="8">
    <source>
        <dbReference type="PIRSR" id="PIRSR640255-1"/>
    </source>
</evidence>
<comment type="similarity">
    <text evidence="2 10">Belongs to the DNA/RNA non-specific endonuclease family.</text>
</comment>
<dbReference type="GO" id="GO:0046872">
    <property type="term" value="F:metal ion binding"/>
    <property type="evidence" value="ECO:0007669"/>
    <property type="project" value="UniProtKB-KW"/>
</dbReference>
<dbReference type="GO" id="GO:0003676">
    <property type="term" value="F:nucleic acid binding"/>
    <property type="evidence" value="ECO:0007669"/>
    <property type="project" value="InterPro"/>
</dbReference>
<evidence type="ECO:0000259" key="14">
    <source>
        <dbReference type="SMART" id="SM00892"/>
    </source>
</evidence>
<name>A1ZCP7_MICM2</name>
<dbReference type="GO" id="GO:0004519">
    <property type="term" value="F:endonuclease activity"/>
    <property type="evidence" value="ECO:0007669"/>
    <property type="project" value="UniProtKB-UniRule"/>
</dbReference>
<evidence type="ECO:0000256" key="4">
    <source>
        <dbReference type="ARBA" id="ARBA00022723"/>
    </source>
</evidence>
<keyword evidence="16" id="KW-1185">Reference proteome</keyword>
<dbReference type="SMART" id="SM00892">
    <property type="entry name" value="Endonuclease_NS"/>
    <property type="match status" value="1"/>
</dbReference>
<protein>
    <recommendedName>
        <fullName evidence="10">Endonuclease</fullName>
        <ecNumber evidence="10">3.1.30.-</ecNumber>
    </recommendedName>
</protein>
<feature type="domain" description="DNA/RNA non-specific endonuclease/pyrophosphatase/phosphodiesterase" evidence="14">
    <location>
        <begin position="69"/>
        <end position="280"/>
    </location>
</feature>
<feature type="region of interest" description="Disordered" evidence="11">
    <location>
        <begin position="29"/>
        <end position="54"/>
    </location>
</feature>
<evidence type="ECO:0000256" key="1">
    <source>
        <dbReference type="ARBA" id="ARBA00001946"/>
    </source>
</evidence>
<dbReference type="GO" id="GO:0016787">
    <property type="term" value="F:hydrolase activity"/>
    <property type="evidence" value="ECO:0007669"/>
    <property type="project" value="UniProtKB-KW"/>
</dbReference>
<dbReference type="OrthoDB" id="9811262at2"/>
<keyword evidence="12" id="KW-0732">Signal</keyword>
<evidence type="ECO:0000313" key="15">
    <source>
        <dbReference type="EMBL" id="EAY32049.1"/>
    </source>
</evidence>
<dbReference type="PROSITE" id="PS01070">
    <property type="entry name" value="NUCLEASE_NON_SPEC"/>
    <property type="match status" value="1"/>
</dbReference>
<dbReference type="eggNOG" id="COG1864">
    <property type="taxonomic scope" value="Bacteria"/>
</dbReference>
<organism evidence="15 16">
    <name type="scientific">Microscilla marina ATCC 23134</name>
    <dbReference type="NCBI Taxonomy" id="313606"/>
    <lineage>
        <taxon>Bacteria</taxon>
        <taxon>Pseudomonadati</taxon>
        <taxon>Bacteroidota</taxon>
        <taxon>Cytophagia</taxon>
        <taxon>Cytophagales</taxon>
        <taxon>Microscillaceae</taxon>
        <taxon>Microscilla</taxon>
    </lineage>
</organism>
<keyword evidence="4 9" id="KW-0479">Metal-binding</keyword>
<evidence type="ECO:0000256" key="2">
    <source>
        <dbReference type="ARBA" id="ARBA00010052"/>
    </source>
</evidence>
<evidence type="ECO:0000256" key="7">
    <source>
        <dbReference type="ARBA" id="ARBA00022842"/>
    </source>
</evidence>
<dbReference type="CDD" id="cd00091">
    <property type="entry name" value="NUC"/>
    <property type="match status" value="1"/>
</dbReference>
<evidence type="ECO:0000256" key="3">
    <source>
        <dbReference type="ARBA" id="ARBA00022722"/>
    </source>
</evidence>
<dbReference type="PANTHER" id="PTHR13966:SF5">
    <property type="entry name" value="ENDONUCLEASE G, MITOCHONDRIAL"/>
    <property type="match status" value="1"/>
</dbReference>
<keyword evidence="5 10" id="KW-0255">Endonuclease</keyword>
<dbReference type="PANTHER" id="PTHR13966">
    <property type="entry name" value="ENDONUCLEASE RELATED"/>
    <property type="match status" value="1"/>
</dbReference>
<evidence type="ECO:0000256" key="6">
    <source>
        <dbReference type="ARBA" id="ARBA00022801"/>
    </source>
</evidence>
<keyword evidence="6 10" id="KW-0378">Hydrolase</keyword>
<evidence type="ECO:0000256" key="12">
    <source>
        <dbReference type="SAM" id="SignalP"/>
    </source>
</evidence>
<gene>
    <name evidence="15" type="ORF">M23134_02078</name>
</gene>
<dbReference type="InterPro" id="IPR040255">
    <property type="entry name" value="Non-specific_endonuclease"/>
</dbReference>
<reference evidence="15 16" key="1">
    <citation type="submission" date="2007-01" db="EMBL/GenBank/DDBJ databases">
        <authorList>
            <person name="Haygood M."/>
            <person name="Podell S."/>
            <person name="Anderson C."/>
            <person name="Hopkinson B."/>
            <person name="Roe K."/>
            <person name="Barbeau K."/>
            <person name="Gaasterland T."/>
            <person name="Ferriera S."/>
            <person name="Johnson J."/>
            <person name="Kravitz S."/>
            <person name="Beeson K."/>
            <person name="Sutton G."/>
            <person name="Rogers Y.-H."/>
            <person name="Friedman R."/>
            <person name="Frazier M."/>
            <person name="Venter J.C."/>
        </authorList>
    </citation>
    <scope>NUCLEOTIDE SEQUENCE [LARGE SCALE GENOMIC DNA]</scope>
    <source>
        <strain evidence="15 16">ATCC 23134</strain>
    </source>
</reference>
<dbReference type="EMBL" id="AAWS01000001">
    <property type="protein sequence ID" value="EAY32049.1"/>
    <property type="molecule type" value="Genomic_DNA"/>
</dbReference>
<keyword evidence="7" id="KW-0460">Magnesium</keyword>
<feature type="signal peptide" evidence="12">
    <location>
        <begin position="1"/>
        <end position="26"/>
    </location>
</feature>
<evidence type="ECO:0000313" key="16">
    <source>
        <dbReference type="Proteomes" id="UP000004095"/>
    </source>
</evidence>
<dbReference type="InterPro" id="IPR018524">
    <property type="entry name" value="DNA/RNA_endonuclease_AS"/>
</dbReference>
<dbReference type="InterPro" id="IPR044925">
    <property type="entry name" value="His-Me_finger_sf"/>
</dbReference>
<dbReference type="Proteomes" id="UP000004095">
    <property type="component" value="Unassembled WGS sequence"/>
</dbReference>
<dbReference type="SMART" id="SM00477">
    <property type="entry name" value="NUC"/>
    <property type="match status" value="1"/>
</dbReference>
<dbReference type="AlphaFoldDB" id="A1ZCP7"/>
<dbReference type="Pfam" id="PF01223">
    <property type="entry name" value="Endonuclease_NS"/>
    <property type="match status" value="1"/>
</dbReference>
<dbReference type="Gene3D" id="3.40.570.10">
    <property type="entry name" value="Extracellular Endonuclease, subunit A"/>
    <property type="match status" value="1"/>
</dbReference>
<comment type="cofactor">
    <cofactor evidence="1 10">
        <name>Mg(2+)</name>
        <dbReference type="ChEBI" id="CHEBI:18420"/>
    </cofactor>
</comment>
<evidence type="ECO:0000256" key="10">
    <source>
        <dbReference type="RuleBase" id="RU366055"/>
    </source>
</evidence>
<feature type="binding site" evidence="9">
    <location>
        <position position="163"/>
    </location>
    <ligand>
        <name>Mg(2+)</name>
        <dbReference type="ChEBI" id="CHEBI:18420"/>
        <note>catalytic</note>
    </ligand>
</feature>
<comment type="caution">
    <text evidence="15">The sequence shown here is derived from an EMBL/GenBank/DDBJ whole genome shotgun (WGS) entry which is preliminary data.</text>
</comment>
<dbReference type="InterPro" id="IPR044929">
    <property type="entry name" value="DNA/RNA_non-sp_Endonuclease_sf"/>
</dbReference>
<feature type="active site" description="Proton acceptor" evidence="8">
    <location>
        <position position="132"/>
    </location>
</feature>
<feature type="domain" description="ENPP1-3/EXOG-like endonuclease/phosphodiesterase" evidence="13">
    <location>
        <begin position="70"/>
        <end position="280"/>
    </location>
</feature>
<evidence type="ECO:0000256" key="5">
    <source>
        <dbReference type="ARBA" id="ARBA00022759"/>
    </source>
</evidence>
<proteinExistence type="inferred from homology"/>
<dbReference type="InterPro" id="IPR020821">
    <property type="entry name" value="ENPP1-3/EXOG-like_nuc-like"/>
</dbReference>
<dbReference type="EC" id="3.1.30.-" evidence="10"/>
<dbReference type="InterPro" id="IPR001604">
    <property type="entry name" value="Endo_G_ENPP1-like_dom"/>
</dbReference>
<evidence type="ECO:0000256" key="9">
    <source>
        <dbReference type="PIRSR" id="PIRSR640255-2"/>
    </source>
</evidence>
<dbReference type="SUPFAM" id="SSF54060">
    <property type="entry name" value="His-Me finger endonucleases"/>
    <property type="match status" value="1"/>
</dbReference>
<sequence length="295" mass="32729">MSTFSLFKNSLIFSGLIILLYACAPAKPDDPTPPTPTPNVGESNSVHLTLGNPSKAKKDINAPTNYLIEKDQFVLSYNRDRGLANWVSWHLSPEWRGSADRQDDFRPDTDVPEAWYRVTQNDYRGSGFDRGHICPSADRTRSVSDNSATFVMTNMMPQAPNNNRETWRLLEEYGRNLITQGNEVYIISGVYGQGGTGSNGGTTNTIAGGRVVVPSNTWKVIIILPNGSDDVNRITKDTRIIAVDMPNTQSIEDDWGKYRVSIDDLEQKTNLDFLSKVAVDIQTVIEAKVDIGPTK</sequence>
<keyword evidence="3 10" id="KW-0540">Nuclease</keyword>
<evidence type="ECO:0000256" key="11">
    <source>
        <dbReference type="SAM" id="MobiDB-lite"/>
    </source>
</evidence>
<feature type="chain" id="PRO_5002642056" description="Endonuclease" evidence="12">
    <location>
        <begin position="27"/>
        <end position="295"/>
    </location>
</feature>